<evidence type="ECO:0000313" key="1">
    <source>
        <dbReference type="EMBL" id="TYL51258.1"/>
    </source>
</evidence>
<proteinExistence type="predicted"/>
<dbReference type="Proteomes" id="UP000325243">
    <property type="component" value="Unassembled WGS sequence"/>
</dbReference>
<keyword evidence="2" id="KW-1185">Reference proteome</keyword>
<name>A0A5S4UYT4_9MICO</name>
<comment type="caution">
    <text evidence="1">The sequence shown here is derived from an EMBL/GenBank/DDBJ whole genome shotgun (WGS) entry which is preliminary data.</text>
</comment>
<accession>A0A5S4UYT4</accession>
<dbReference type="SUPFAM" id="SSF52540">
    <property type="entry name" value="P-loop containing nucleoside triphosphate hydrolases"/>
    <property type="match status" value="1"/>
</dbReference>
<dbReference type="EMBL" id="VSSB01000002">
    <property type="protein sequence ID" value="TYL51258.1"/>
    <property type="molecule type" value="Genomic_DNA"/>
</dbReference>
<organism evidence="1 2">
    <name type="scientific">Agromyces mariniharenae</name>
    <dbReference type="NCBI Taxonomy" id="2604423"/>
    <lineage>
        <taxon>Bacteria</taxon>
        <taxon>Bacillati</taxon>
        <taxon>Actinomycetota</taxon>
        <taxon>Actinomycetes</taxon>
        <taxon>Micrococcales</taxon>
        <taxon>Microbacteriaceae</taxon>
        <taxon>Agromyces</taxon>
    </lineage>
</organism>
<evidence type="ECO:0000313" key="2">
    <source>
        <dbReference type="Proteomes" id="UP000325243"/>
    </source>
</evidence>
<dbReference type="PANTHER" id="PTHR10285">
    <property type="entry name" value="URIDINE KINASE"/>
    <property type="match status" value="1"/>
</dbReference>
<dbReference type="InterPro" id="IPR027417">
    <property type="entry name" value="P-loop_NTPase"/>
</dbReference>
<reference evidence="1 2" key="1">
    <citation type="submission" date="2019-08" db="EMBL/GenBank/DDBJ databases">
        <authorList>
            <person name="Hu J."/>
        </authorList>
    </citation>
    <scope>NUCLEOTIDE SEQUENCE [LARGE SCALE GENOMIC DNA]</scope>
    <source>
        <strain evidence="1 2">NEAU-184</strain>
    </source>
</reference>
<dbReference type="Gene3D" id="3.40.50.300">
    <property type="entry name" value="P-loop containing nucleotide triphosphate hydrolases"/>
    <property type="match status" value="1"/>
</dbReference>
<gene>
    <name evidence="1" type="ORF">FYC51_16125</name>
</gene>
<protein>
    <submittedName>
        <fullName evidence="1">Phosphoglycerate transporter</fullName>
    </submittedName>
</protein>
<sequence>MLEAIRSATSRSPRIVVGVSGYGGAGKSTLARRLLDEVPGSVRIRGDDFLHPELTRERSADWAAFDRTRLRAEVLEPFRAGRPGTFRRLDWATGTLGPAEPLPAASVLVVDAVGLFHHELDGLLDVRIWVDVDLDTATERGRARDLRRGDADVTVWDDVWAPNERDFAARHRPRERADLRYDASA</sequence>
<dbReference type="AlphaFoldDB" id="A0A5S4UYT4"/>